<evidence type="ECO:0000313" key="3">
    <source>
        <dbReference type="Proteomes" id="UP000240493"/>
    </source>
</evidence>
<accession>A0A2T3YUW7</accession>
<proteinExistence type="predicted"/>
<evidence type="ECO:0000313" key="2">
    <source>
        <dbReference type="EMBL" id="PTB36363.1"/>
    </source>
</evidence>
<dbReference type="Proteomes" id="UP000240493">
    <property type="component" value="Unassembled WGS sequence"/>
</dbReference>
<dbReference type="AlphaFoldDB" id="A0A2T3YUW7"/>
<gene>
    <name evidence="2" type="ORF">M441DRAFT_449214</name>
</gene>
<keyword evidence="3" id="KW-1185">Reference proteome</keyword>
<name>A0A2T3YUW7_TRIA4</name>
<keyword evidence="1" id="KW-1133">Transmembrane helix</keyword>
<organism evidence="2 3">
    <name type="scientific">Trichoderma asperellum (strain ATCC 204424 / CBS 433.97 / NBRC 101777)</name>
    <dbReference type="NCBI Taxonomy" id="1042311"/>
    <lineage>
        <taxon>Eukaryota</taxon>
        <taxon>Fungi</taxon>
        <taxon>Dikarya</taxon>
        <taxon>Ascomycota</taxon>
        <taxon>Pezizomycotina</taxon>
        <taxon>Sordariomycetes</taxon>
        <taxon>Hypocreomycetidae</taxon>
        <taxon>Hypocreales</taxon>
        <taxon>Hypocreaceae</taxon>
        <taxon>Trichoderma</taxon>
    </lineage>
</organism>
<keyword evidence="1" id="KW-0812">Transmembrane</keyword>
<sequence>MALWLVPCQERNCIPDRLLLSVLLSLFFFFFFWHFNSFHFSPLLCLTSSTQLRPCSVPHAVSLSYGCLAGLGTCRVQVWPHVHGAVARAAEKSRRQRSAMAEATAAGLVTNSPGASDAGE</sequence>
<feature type="transmembrane region" description="Helical" evidence="1">
    <location>
        <begin position="18"/>
        <end position="35"/>
    </location>
</feature>
<reference evidence="2 3" key="1">
    <citation type="submission" date="2016-07" db="EMBL/GenBank/DDBJ databases">
        <title>Multiple horizontal gene transfer events from other fungi enriched the ability of initially mycotrophic Trichoderma (Ascomycota) to feed on dead plant biomass.</title>
        <authorList>
            <consortium name="DOE Joint Genome Institute"/>
            <person name="Aerts A."/>
            <person name="Atanasova L."/>
            <person name="Chenthamara K."/>
            <person name="Zhang J."/>
            <person name="Grujic M."/>
            <person name="Henrissat B."/>
            <person name="Kuo A."/>
            <person name="Salamov A."/>
            <person name="Lipzen A."/>
            <person name="Labutti K."/>
            <person name="Barry K."/>
            <person name="Miao Y."/>
            <person name="Rahimi M.J."/>
            <person name="Shen Q."/>
            <person name="Grigoriev I.V."/>
            <person name="Kubicek C.P."/>
            <person name="Druzhinina I.S."/>
        </authorList>
    </citation>
    <scope>NUCLEOTIDE SEQUENCE [LARGE SCALE GENOMIC DNA]</scope>
    <source>
        <strain evidence="2 3">CBS 433.97</strain>
    </source>
</reference>
<dbReference type="EMBL" id="KZ679270">
    <property type="protein sequence ID" value="PTB36363.1"/>
    <property type="molecule type" value="Genomic_DNA"/>
</dbReference>
<protein>
    <submittedName>
        <fullName evidence="2">Uncharacterized protein</fullName>
    </submittedName>
</protein>
<keyword evidence="1" id="KW-0472">Membrane</keyword>
<evidence type="ECO:0000256" key="1">
    <source>
        <dbReference type="SAM" id="Phobius"/>
    </source>
</evidence>